<feature type="region of interest" description="Disordered" evidence="1">
    <location>
        <begin position="1"/>
        <end position="30"/>
    </location>
</feature>
<dbReference type="AlphaFoldDB" id="F8PNN3"/>
<protein>
    <submittedName>
        <fullName evidence="2">Uncharacterized protein</fullName>
    </submittedName>
</protein>
<dbReference type="Proteomes" id="UP000008063">
    <property type="component" value="Unassembled WGS sequence"/>
</dbReference>
<organism evidence="3">
    <name type="scientific">Serpula lacrymans var. lacrymans (strain S7.3)</name>
    <name type="common">Dry rot fungus</name>
    <dbReference type="NCBI Taxonomy" id="936435"/>
    <lineage>
        <taxon>Eukaryota</taxon>
        <taxon>Fungi</taxon>
        <taxon>Dikarya</taxon>
        <taxon>Basidiomycota</taxon>
        <taxon>Agaricomycotina</taxon>
        <taxon>Agaricomycetes</taxon>
        <taxon>Agaricomycetidae</taxon>
        <taxon>Boletales</taxon>
        <taxon>Coniophorineae</taxon>
        <taxon>Serpulaceae</taxon>
        <taxon>Serpula</taxon>
    </lineage>
</organism>
<proteinExistence type="predicted"/>
<name>F8PNN3_SERL3</name>
<keyword evidence="3" id="KW-1185">Reference proteome</keyword>
<evidence type="ECO:0000256" key="1">
    <source>
        <dbReference type="SAM" id="MobiDB-lite"/>
    </source>
</evidence>
<accession>F8PNN3</accession>
<evidence type="ECO:0000313" key="3">
    <source>
        <dbReference type="Proteomes" id="UP000008063"/>
    </source>
</evidence>
<reference evidence="3" key="1">
    <citation type="journal article" date="2011" name="Science">
        <title>The plant cell wall-decomposing machinery underlies the functional diversity of forest fungi.</title>
        <authorList>
            <person name="Eastwood D.C."/>
            <person name="Floudas D."/>
            <person name="Binder M."/>
            <person name="Majcherczyk A."/>
            <person name="Schneider P."/>
            <person name="Aerts A."/>
            <person name="Asiegbu F.O."/>
            <person name="Baker S.E."/>
            <person name="Barry K."/>
            <person name="Bendiksby M."/>
            <person name="Blumentritt M."/>
            <person name="Coutinho P.M."/>
            <person name="Cullen D."/>
            <person name="de Vries R.P."/>
            <person name="Gathman A."/>
            <person name="Goodell B."/>
            <person name="Henrissat B."/>
            <person name="Ihrmark K."/>
            <person name="Kauserud H."/>
            <person name="Kohler A."/>
            <person name="LaButti K."/>
            <person name="Lapidus A."/>
            <person name="Lavin J.L."/>
            <person name="Lee Y.-H."/>
            <person name="Lindquist E."/>
            <person name="Lilly W."/>
            <person name="Lucas S."/>
            <person name="Morin E."/>
            <person name="Murat C."/>
            <person name="Oguiza J.A."/>
            <person name="Park J."/>
            <person name="Pisabarro A.G."/>
            <person name="Riley R."/>
            <person name="Rosling A."/>
            <person name="Salamov A."/>
            <person name="Schmidt O."/>
            <person name="Schmutz J."/>
            <person name="Skrede I."/>
            <person name="Stenlid J."/>
            <person name="Wiebenga A."/>
            <person name="Xie X."/>
            <person name="Kuees U."/>
            <person name="Hibbett D.S."/>
            <person name="Hoffmeister D."/>
            <person name="Hoegberg N."/>
            <person name="Martin F."/>
            <person name="Grigoriev I.V."/>
            <person name="Watkinson S.C."/>
        </authorList>
    </citation>
    <scope>NUCLEOTIDE SEQUENCE [LARGE SCALE GENOMIC DNA]</scope>
    <source>
        <strain evidence="3">strain S7.3</strain>
    </source>
</reference>
<gene>
    <name evidence="2" type="ORF">SERLA73DRAFT_70926</name>
</gene>
<dbReference type="HOGENOM" id="CLU_2623522_0_0_1"/>
<sequence length="89" mass="9476">MDSGNEYTRRPTAVRGATEGSAAASTAANANRGQIRQDLAFKSAVMVVNERREDVIGVLHSVELRALVTDLRDASNVGGSDDDNIRAAF</sequence>
<dbReference type="InParanoid" id="F8PNN3"/>
<evidence type="ECO:0000313" key="2">
    <source>
        <dbReference type="EMBL" id="EGO01760.1"/>
    </source>
</evidence>
<feature type="compositionally biased region" description="Low complexity" evidence="1">
    <location>
        <begin position="16"/>
        <end position="30"/>
    </location>
</feature>
<dbReference type="EMBL" id="GL945477">
    <property type="protein sequence ID" value="EGO01760.1"/>
    <property type="molecule type" value="Genomic_DNA"/>
</dbReference>